<comment type="caution">
    <text evidence="2">The sequence shown here is derived from an EMBL/GenBank/DDBJ whole genome shotgun (WGS) entry which is preliminary data.</text>
</comment>
<evidence type="ECO:0000313" key="2">
    <source>
        <dbReference type="EMBL" id="RCI02693.1"/>
    </source>
</evidence>
<keyword evidence="1" id="KW-0472">Membrane</keyword>
<evidence type="ECO:0000256" key="1">
    <source>
        <dbReference type="SAM" id="Phobius"/>
    </source>
</evidence>
<dbReference type="Gene3D" id="3.90.550.10">
    <property type="entry name" value="Spore Coat Polysaccharide Biosynthesis Protein SpsA, Chain A"/>
    <property type="match status" value="1"/>
</dbReference>
<dbReference type="PANTHER" id="PTHR33604">
    <property type="entry name" value="OSJNBA0004B13.7 PROTEIN"/>
    <property type="match status" value="1"/>
</dbReference>
<evidence type="ECO:0000313" key="3">
    <source>
        <dbReference type="Proteomes" id="UP000253551"/>
    </source>
</evidence>
<proteinExistence type="predicted"/>
<feature type="transmembrane region" description="Helical" evidence="1">
    <location>
        <begin position="9"/>
        <end position="27"/>
    </location>
</feature>
<gene>
    <name evidence="2" type="ORF">CU098_010069</name>
</gene>
<dbReference type="AlphaFoldDB" id="A0A367KKD2"/>
<keyword evidence="1" id="KW-1133">Transmembrane helix</keyword>
<protein>
    <submittedName>
        <fullName evidence="2">Uncharacterized protein</fullName>
    </submittedName>
</protein>
<dbReference type="EMBL" id="PJQM01001296">
    <property type="protein sequence ID" value="RCI02693.1"/>
    <property type="molecule type" value="Genomic_DNA"/>
</dbReference>
<dbReference type="InterPro" id="IPR029044">
    <property type="entry name" value="Nucleotide-diphossugar_trans"/>
</dbReference>
<dbReference type="STRING" id="4846.A0A367KKD2"/>
<reference evidence="2 3" key="1">
    <citation type="journal article" date="2018" name="G3 (Bethesda)">
        <title>Phylogenetic and Phylogenomic Definition of Rhizopus Species.</title>
        <authorList>
            <person name="Gryganskyi A.P."/>
            <person name="Golan J."/>
            <person name="Dolatabadi S."/>
            <person name="Mondo S."/>
            <person name="Robb S."/>
            <person name="Idnurm A."/>
            <person name="Muszewska A."/>
            <person name="Steczkiewicz K."/>
            <person name="Masonjones S."/>
            <person name="Liao H.L."/>
            <person name="Gajdeczka M.T."/>
            <person name="Anike F."/>
            <person name="Vuek A."/>
            <person name="Anishchenko I.M."/>
            <person name="Voigt K."/>
            <person name="de Hoog G.S."/>
            <person name="Smith M.E."/>
            <person name="Heitman J."/>
            <person name="Vilgalys R."/>
            <person name="Stajich J.E."/>
        </authorList>
    </citation>
    <scope>NUCLEOTIDE SEQUENCE [LARGE SCALE GENOMIC DNA]</scope>
    <source>
        <strain evidence="2 3">LSU 92-RS-03</strain>
    </source>
</reference>
<keyword evidence="3" id="KW-1185">Reference proteome</keyword>
<name>A0A367KKD2_RHIST</name>
<sequence length="509" mass="59571">MKLIKLKSTVIGVLGSFFTVVLMYHLVELNTRPVYTHYLDSTEITNYTLLTSLLSVQDTPISPSITPTYNTTDGLVLYTDKPTSAFLDLVCQWNHTNVHWITFDTMVDCQHVVNHKIQHKSELHSLLEHIAPRVVIYQSKDAWVPMEGTTWIHLPDVEEIHWLSDLSMEALEAWHTPQIKLIVSTSGKKKSMQVKRLFESIQAAEYLNDQLDLFVLMDEKTDTATMQFIHRLPWKHGEKQMRHRIATVHPMQHFVESWYPSSDHEYAILLDDRVQVSTGYYLWLKYALLKYRYSSRSTPLFGISLYAPRIIDTDPTGRQYLHKSTDYWMQLPSSTALYFPEYWREFHDYITARLTDQSIVKRGSGLPHLFKDSLLTISRTNRWIHSWRKYFDEMIYMRGYVMLYPQQSYATLYLSFKKDTPVSQLYNVPMTTTVATLADHLPLFDLHGQPVQQTQLIERGHQLQRKFSACEPKIDHHHDPSDMLCPFSRLIQVPIDQDHIPIQSVSLYS</sequence>
<dbReference type="PANTHER" id="PTHR33604:SF3">
    <property type="entry name" value="OSJNBA0004B13.7 PROTEIN"/>
    <property type="match status" value="1"/>
</dbReference>
<dbReference type="Proteomes" id="UP000253551">
    <property type="component" value="Unassembled WGS sequence"/>
</dbReference>
<dbReference type="OrthoDB" id="2020070at2759"/>
<organism evidence="2 3">
    <name type="scientific">Rhizopus stolonifer</name>
    <name type="common">Rhizopus nigricans</name>
    <dbReference type="NCBI Taxonomy" id="4846"/>
    <lineage>
        <taxon>Eukaryota</taxon>
        <taxon>Fungi</taxon>
        <taxon>Fungi incertae sedis</taxon>
        <taxon>Mucoromycota</taxon>
        <taxon>Mucoromycotina</taxon>
        <taxon>Mucoromycetes</taxon>
        <taxon>Mucorales</taxon>
        <taxon>Mucorineae</taxon>
        <taxon>Rhizopodaceae</taxon>
        <taxon>Rhizopus</taxon>
    </lineage>
</organism>
<keyword evidence="1" id="KW-0812">Transmembrane</keyword>
<accession>A0A367KKD2</accession>